<proteinExistence type="predicted"/>
<keyword evidence="1" id="KW-0472">Membrane</keyword>
<keyword evidence="1" id="KW-0812">Transmembrane</keyword>
<dbReference type="AlphaFoldDB" id="A0A383DU87"/>
<organism evidence="2">
    <name type="scientific">marine metagenome</name>
    <dbReference type="NCBI Taxonomy" id="408172"/>
    <lineage>
        <taxon>unclassified sequences</taxon>
        <taxon>metagenomes</taxon>
        <taxon>ecological metagenomes</taxon>
    </lineage>
</organism>
<protein>
    <submittedName>
        <fullName evidence="2">Uncharacterized protein</fullName>
    </submittedName>
</protein>
<sequence>MNQNPKLIPTDGVSKKLKTVVIILTVLTLLAFVALFTKLASKQSIS</sequence>
<dbReference type="EMBL" id="UINC01219766">
    <property type="protein sequence ID" value="SVE47388.1"/>
    <property type="molecule type" value="Genomic_DNA"/>
</dbReference>
<keyword evidence="1" id="KW-1133">Transmembrane helix</keyword>
<feature type="transmembrane region" description="Helical" evidence="1">
    <location>
        <begin position="20"/>
        <end position="40"/>
    </location>
</feature>
<evidence type="ECO:0000256" key="1">
    <source>
        <dbReference type="SAM" id="Phobius"/>
    </source>
</evidence>
<reference evidence="2" key="1">
    <citation type="submission" date="2018-05" db="EMBL/GenBank/DDBJ databases">
        <authorList>
            <person name="Lanie J.A."/>
            <person name="Ng W.-L."/>
            <person name="Kazmierczak K.M."/>
            <person name="Andrzejewski T.M."/>
            <person name="Davidsen T.M."/>
            <person name="Wayne K.J."/>
            <person name="Tettelin H."/>
            <person name="Glass J.I."/>
            <person name="Rusch D."/>
            <person name="Podicherti R."/>
            <person name="Tsui H.-C.T."/>
            <person name="Winkler M.E."/>
        </authorList>
    </citation>
    <scope>NUCLEOTIDE SEQUENCE</scope>
</reference>
<gene>
    <name evidence="2" type="ORF">METZ01_LOCUS500242</name>
</gene>
<evidence type="ECO:0000313" key="2">
    <source>
        <dbReference type="EMBL" id="SVE47388.1"/>
    </source>
</evidence>
<accession>A0A383DU87</accession>
<name>A0A383DU87_9ZZZZ</name>